<feature type="domain" description="EamA" evidence="12">
    <location>
        <begin position="6"/>
        <end position="113"/>
    </location>
</feature>
<evidence type="ECO:0000259" key="12">
    <source>
        <dbReference type="Pfam" id="PF00892"/>
    </source>
</evidence>
<evidence type="ECO:0000256" key="4">
    <source>
        <dbReference type="ARBA" id="ARBA00022519"/>
    </source>
</evidence>
<keyword evidence="2" id="KW-1003">Cell membrane</keyword>
<evidence type="ECO:0000256" key="7">
    <source>
        <dbReference type="ARBA" id="ARBA00022985"/>
    </source>
</evidence>
<keyword evidence="6 11" id="KW-0812">Transmembrane</keyword>
<dbReference type="PANTHER" id="PTHR30561:SF9">
    <property type="entry name" value="4-AMINO-4-DEOXY-L-ARABINOSE-PHOSPHOUNDECAPRENOL FLIPPASE SUBUNIT ARNF-RELATED"/>
    <property type="match status" value="1"/>
</dbReference>
<comment type="subcellular location">
    <subcellularLocation>
        <location evidence="1">Cell membrane</location>
        <topology evidence="1">Multi-pass membrane protein</topology>
    </subcellularLocation>
</comment>
<organism evidence="13 14">
    <name type="scientific">Paludibaculum fermentans</name>
    <dbReference type="NCBI Taxonomy" id="1473598"/>
    <lineage>
        <taxon>Bacteria</taxon>
        <taxon>Pseudomonadati</taxon>
        <taxon>Acidobacteriota</taxon>
        <taxon>Terriglobia</taxon>
        <taxon>Bryobacterales</taxon>
        <taxon>Bryobacteraceae</taxon>
        <taxon>Paludibaculum</taxon>
    </lineage>
</organism>
<evidence type="ECO:0000256" key="10">
    <source>
        <dbReference type="ARBA" id="ARBA00023136"/>
    </source>
</evidence>
<name>A0A7S7NXB9_PALFE</name>
<evidence type="ECO:0000256" key="1">
    <source>
        <dbReference type="ARBA" id="ARBA00004651"/>
    </source>
</evidence>
<sequence>MTATPLSSILLVFTASFIGSFGAVFLKWGAGRLHRDLKSLIYNWRLAVGIALYLLSFVFYYLGLRVGELSVLYPMVALGYVWTVVWSRFFFGEPFSPRKIGGLLLIVCGVALLKLGN</sequence>
<evidence type="ECO:0000256" key="5">
    <source>
        <dbReference type="ARBA" id="ARBA00022556"/>
    </source>
</evidence>
<feature type="transmembrane region" description="Helical" evidence="11">
    <location>
        <begin position="6"/>
        <end position="30"/>
    </location>
</feature>
<evidence type="ECO:0000256" key="11">
    <source>
        <dbReference type="SAM" id="Phobius"/>
    </source>
</evidence>
<dbReference type="KEGG" id="pfer:IRI77_16490"/>
<dbReference type="GO" id="GO:0005886">
    <property type="term" value="C:plasma membrane"/>
    <property type="evidence" value="ECO:0007669"/>
    <property type="project" value="UniProtKB-SubCell"/>
</dbReference>
<reference evidence="13 14" key="1">
    <citation type="submission" date="2020-10" db="EMBL/GenBank/DDBJ databases">
        <title>Complete genome sequence of Paludibaculum fermentans P105T, a facultatively anaerobic acidobacterium capable of dissimilatory Fe(III) reduction.</title>
        <authorList>
            <person name="Dedysh S.N."/>
            <person name="Beletsky A.V."/>
            <person name="Kulichevskaya I.S."/>
            <person name="Mardanov A.V."/>
            <person name="Ravin N.V."/>
        </authorList>
    </citation>
    <scope>NUCLEOTIDE SEQUENCE [LARGE SCALE GENOMIC DNA]</scope>
    <source>
        <strain evidence="13 14">P105</strain>
    </source>
</reference>
<evidence type="ECO:0000313" key="14">
    <source>
        <dbReference type="Proteomes" id="UP000593892"/>
    </source>
</evidence>
<keyword evidence="14" id="KW-1185">Reference proteome</keyword>
<proteinExistence type="predicted"/>
<dbReference type="InterPro" id="IPR037185">
    <property type="entry name" value="EmrE-like"/>
</dbReference>
<dbReference type="Pfam" id="PF00892">
    <property type="entry name" value="EamA"/>
    <property type="match status" value="1"/>
</dbReference>
<evidence type="ECO:0000256" key="6">
    <source>
        <dbReference type="ARBA" id="ARBA00022692"/>
    </source>
</evidence>
<feature type="transmembrane region" description="Helical" evidence="11">
    <location>
        <begin position="42"/>
        <end position="64"/>
    </location>
</feature>
<dbReference type="SUPFAM" id="SSF103481">
    <property type="entry name" value="Multidrug resistance efflux transporter EmrE"/>
    <property type="match status" value="1"/>
</dbReference>
<keyword evidence="9" id="KW-0443">Lipid metabolism</keyword>
<dbReference type="Proteomes" id="UP000593892">
    <property type="component" value="Chromosome"/>
</dbReference>
<dbReference type="EMBL" id="CP063849">
    <property type="protein sequence ID" value="QOY91482.1"/>
    <property type="molecule type" value="Genomic_DNA"/>
</dbReference>
<keyword evidence="3" id="KW-0444">Lipid biosynthesis</keyword>
<dbReference type="AlphaFoldDB" id="A0A7S7NXB9"/>
<dbReference type="PANTHER" id="PTHR30561">
    <property type="entry name" value="SMR FAMILY PROTON-DEPENDENT DRUG EFFLUX TRANSPORTER SUGE"/>
    <property type="match status" value="1"/>
</dbReference>
<evidence type="ECO:0000256" key="2">
    <source>
        <dbReference type="ARBA" id="ARBA00022475"/>
    </source>
</evidence>
<keyword evidence="10 11" id="KW-0472">Membrane</keyword>
<keyword evidence="4" id="KW-0997">Cell inner membrane</keyword>
<dbReference type="GO" id="GO:0009245">
    <property type="term" value="P:lipid A biosynthetic process"/>
    <property type="evidence" value="ECO:0007669"/>
    <property type="project" value="UniProtKB-KW"/>
</dbReference>
<keyword evidence="7" id="KW-0448">Lipopolysaccharide biosynthesis</keyword>
<evidence type="ECO:0000256" key="8">
    <source>
        <dbReference type="ARBA" id="ARBA00022989"/>
    </source>
</evidence>
<gene>
    <name evidence="13" type="ORF">IRI77_16490</name>
</gene>
<dbReference type="Gene3D" id="1.10.3730.20">
    <property type="match status" value="1"/>
</dbReference>
<dbReference type="InterPro" id="IPR000390">
    <property type="entry name" value="Small_drug/metabolite_transptr"/>
</dbReference>
<keyword evidence="5" id="KW-0441">Lipid A biosynthesis</keyword>
<feature type="transmembrane region" description="Helical" evidence="11">
    <location>
        <begin position="70"/>
        <end position="91"/>
    </location>
</feature>
<dbReference type="RefSeq" id="WP_194453136.1">
    <property type="nucleotide sequence ID" value="NZ_CP063849.1"/>
</dbReference>
<evidence type="ECO:0000256" key="9">
    <source>
        <dbReference type="ARBA" id="ARBA00023098"/>
    </source>
</evidence>
<accession>A0A7S7NXB9</accession>
<dbReference type="GO" id="GO:0022857">
    <property type="term" value="F:transmembrane transporter activity"/>
    <property type="evidence" value="ECO:0007669"/>
    <property type="project" value="InterPro"/>
</dbReference>
<protein>
    <submittedName>
        <fullName evidence="13">EamA family transporter</fullName>
    </submittedName>
</protein>
<dbReference type="InterPro" id="IPR000620">
    <property type="entry name" value="EamA_dom"/>
</dbReference>
<evidence type="ECO:0000313" key="13">
    <source>
        <dbReference type="EMBL" id="QOY91482.1"/>
    </source>
</evidence>
<keyword evidence="8 11" id="KW-1133">Transmembrane helix</keyword>
<dbReference type="GO" id="GO:0009103">
    <property type="term" value="P:lipopolysaccharide biosynthetic process"/>
    <property type="evidence" value="ECO:0007669"/>
    <property type="project" value="UniProtKB-KW"/>
</dbReference>
<evidence type="ECO:0000256" key="3">
    <source>
        <dbReference type="ARBA" id="ARBA00022516"/>
    </source>
</evidence>